<gene>
    <name evidence="1" type="ORF">QFC22_000584</name>
</gene>
<comment type="caution">
    <text evidence="1">The sequence shown here is derived from an EMBL/GenBank/DDBJ whole genome shotgun (WGS) entry which is preliminary data.</text>
</comment>
<protein>
    <submittedName>
        <fullName evidence="1">Uncharacterized protein</fullName>
    </submittedName>
</protein>
<dbReference type="Proteomes" id="UP001243375">
    <property type="component" value="Unassembled WGS sequence"/>
</dbReference>
<proteinExistence type="predicted"/>
<evidence type="ECO:0000313" key="1">
    <source>
        <dbReference type="EMBL" id="KAJ9125622.1"/>
    </source>
</evidence>
<reference evidence="1" key="1">
    <citation type="submission" date="2023-04" db="EMBL/GenBank/DDBJ databases">
        <title>Draft Genome sequencing of Naganishia species isolated from polar environments using Oxford Nanopore Technology.</title>
        <authorList>
            <person name="Leo P."/>
            <person name="Venkateswaran K."/>
        </authorList>
    </citation>
    <scope>NUCLEOTIDE SEQUENCE</scope>
    <source>
        <strain evidence="1">MNA-CCFEE 5425</strain>
    </source>
</reference>
<organism evidence="1 2">
    <name type="scientific">Naganishia vaughanmartiniae</name>
    <dbReference type="NCBI Taxonomy" id="1424756"/>
    <lineage>
        <taxon>Eukaryota</taxon>
        <taxon>Fungi</taxon>
        <taxon>Dikarya</taxon>
        <taxon>Basidiomycota</taxon>
        <taxon>Agaricomycotina</taxon>
        <taxon>Tremellomycetes</taxon>
        <taxon>Filobasidiales</taxon>
        <taxon>Filobasidiaceae</taxon>
        <taxon>Naganishia</taxon>
    </lineage>
</organism>
<accession>A0ACC2XQT1</accession>
<sequence>MTVTKRRVKAESAEGTATEPGIKYTCDVCGADITHTVRIKCAAKECPEVDLCPGCFSKGEEKDAHKAWHDYKIVETHSKPIFTEDWGADEELLLITGLQQYGLGNWQDVAEHVGTRYKEECEKHYLDTYINDRMSGKPFMPRMKAKIDITQEEFQARKRARIEKMRQPAPIPLAAIEQTKASAPTNHEVAGYMPGRLEFEHEVENDAEVVIKDMEFGLVLAYGGDEIPEAPTKGEKPIVIYDKPAVSSKALPSSSTKPEKKEAENNKTPSGDVEMIDTSGEVTEEAATGKQEPSDVKQEAEESEGEQETGLQPGMYLEDEEDLELKLATLEIYYEKLQHRSEVKDFIFDRALMDYKRMQKAEKNKSKEEKDLIQRYKVFAKAQTAEDYEILLNGLHCKHTHQYQMEQNLTTQIHDADEQMLRKRIAELQDYRRLGILSASDASRYEKMKVERVSFTVAPKGNPCLIL</sequence>
<name>A0ACC2XQT1_9TREE</name>
<dbReference type="EMBL" id="JASBWU010000001">
    <property type="protein sequence ID" value="KAJ9125622.1"/>
    <property type="molecule type" value="Genomic_DNA"/>
</dbReference>
<keyword evidence="2" id="KW-1185">Reference proteome</keyword>
<evidence type="ECO:0000313" key="2">
    <source>
        <dbReference type="Proteomes" id="UP001243375"/>
    </source>
</evidence>